<sequence>MAARHRCAYTGTPLIKASSMSERTGSYYPYRATSEPYYAAANAVTLEPEVPPALALPPSTPHVLSPPNRPPQEAPPIPPAPSYAAATAASCHISASPLHILTVDPPPPPSAPSPSITACSCHKHNRDCHQPLPLLQFNPPPLFPHPTSVWIEGSLSSLVYRIRVDDGSIVPHGTSPRPPRTMLSPPPRCCLAHRWRLPRLIPTASDRRRPPPASPSTKCHQRFRVLSPRSRPPLQFAAGPPCQLWAEFQSKADRASVAKNLAEAQESLAHC</sequence>
<gene>
    <name evidence="2" type="ORF">Salat_1898300</name>
</gene>
<evidence type="ECO:0000313" key="3">
    <source>
        <dbReference type="Proteomes" id="UP001293254"/>
    </source>
</evidence>
<dbReference type="EMBL" id="JACGWO010000007">
    <property type="protein sequence ID" value="KAK4423155.1"/>
    <property type="molecule type" value="Genomic_DNA"/>
</dbReference>
<reference evidence="2" key="2">
    <citation type="journal article" date="2024" name="Plant">
        <title>Genomic evolution and insights into agronomic trait innovations of Sesamum species.</title>
        <authorList>
            <person name="Miao H."/>
            <person name="Wang L."/>
            <person name="Qu L."/>
            <person name="Liu H."/>
            <person name="Sun Y."/>
            <person name="Le M."/>
            <person name="Wang Q."/>
            <person name="Wei S."/>
            <person name="Zheng Y."/>
            <person name="Lin W."/>
            <person name="Duan Y."/>
            <person name="Cao H."/>
            <person name="Xiong S."/>
            <person name="Wang X."/>
            <person name="Wei L."/>
            <person name="Li C."/>
            <person name="Ma Q."/>
            <person name="Ju M."/>
            <person name="Zhao R."/>
            <person name="Li G."/>
            <person name="Mu C."/>
            <person name="Tian Q."/>
            <person name="Mei H."/>
            <person name="Zhang T."/>
            <person name="Gao T."/>
            <person name="Zhang H."/>
        </authorList>
    </citation>
    <scope>NUCLEOTIDE SEQUENCE</scope>
    <source>
        <strain evidence="2">3651</strain>
    </source>
</reference>
<evidence type="ECO:0000313" key="2">
    <source>
        <dbReference type="EMBL" id="KAK4423155.1"/>
    </source>
</evidence>
<proteinExistence type="predicted"/>
<accession>A0AAE2CIA4</accession>
<name>A0AAE2CIA4_9LAMI</name>
<comment type="caution">
    <text evidence="2">The sequence shown here is derived from an EMBL/GenBank/DDBJ whole genome shotgun (WGS) entry which is preliminary data.</text>
</comment>
<reference evidence="2" key="1">
    <citation type="submission" date="2020-06" db="EMBL/GenBank/DDBJ databases">
        <authorList>
            <person name="Li T."/>
            <person name="Hu X."/>
            <person name="Zhang T."/>
            <person name="Song X."/>
            <person name="Zhang H."/>
            <person name="Dai N."/>
            <person name="Sheng W."/>
            <person name="Hou X."/>
            <person name="Wei L."/>
        </authorList>
    </citation>
    <scope>NUCLEOTIDE SEQUENCE</scope>
    <source>
        <strain evidence="2">3651</strain>
        <tissue evidence="2">Leaf</tissue>
    </source>
</reference>
<feature type="region of interest" description="Disordered" evidence="1">
    <location>
        <begin position="52"/>
        <end position="83"/>
    </location>
</feature>
<keyword evidence="3" id="KW-1185">Reference proteome</keyword>
<protein>
    <submittedName>
        <fullName evidence="2">Uncharacterized protein</fullName>
    </submittedName>
</protein>
<dbReference type="Proteomes" id="UP001293254">
    <property type="component" value="Unassembled WGS sequence"/>
</dbReference>
<dbReference type="AlphaFoldDB" id="A0AAE2CIA4"/>
<organism evidence="2 3">
    <name type="scientific">Sesamum alatum</name>
    <dbReference type="NCBI Taxonomy" id="300844"/>
    <lineage>
        <taxon>Eukaryota</taxon>
        <taxon>Viridiplantae</taxon>
        <taxon>Streptophyta</taxon>
        <taxon>Embryophyta</taxon>
        <taxon>Tracheophyta</taxon>
        <taxon>Spermatophyta</taxon>
        <taxon>Magnoliopsida</taxon>
        <taxon>eudicotyledons</taxon>
        <taxon>Gunneridae</taxon>
        <taxon>Pentapetalae</taxon>
        <taxon>asterids</taxon>
        <taxon>lamiids</taxon>
        <taxon>Lamiales</taxon>
        <taxon>Pedaliaceae</taxon>
        <taxon>Sesamum</taxon>
    </lineage>
</organism>
<feature type="region of interest" description="Disordered" evidence="1">
    <location>
        <begin position="201"/>
        <end position="220"/>
    </location>
</feature>
<evidence type="ECO:0000256" key="1">
    <source>
        <dbReference type="SAM" id="MobiDB-lite"/>
    </source>
</evidence>
<feature type="compositionally biased region" description="Pro residues" evidence="1">
    <location>
        <begin position="67"/>
        <end position="81"/>
    </location>
</feature>